<dbReference type="EMBL" id="KE384737">
    <property type="protein sequence ID" value="KJK77846.1"/>
    <property type="molecule type" value="Genomic_DNA"/>
</dbReference>
<accession>A0A0D9NVE9</accession>
<organism evidence="2 3">
    <name type="scientific">Metarhizium anisopliae BRIP 53293</name>
    <dbReference type="NCBI Taxonomy" id="1291518"/>
    <lineage>
        <taxon>Eukaryota</taxon>
        <taxon>Fungi</taxon>
        <taxon>Dikarya</taxon>
        <taxon>Ascomycota</taxon>
        <taxon>Pezizomycotina</taxon>
        <taxon>Sordariomycetes</taxon>
        <taxon>Hypocreomycetidae</taxon>
        <taxon>Hypocreales</taxon>
        <taxon>Clavicipitaceae</taxon>
        <taxon>Metarhizium</taxon>
    </lineage>
</organism>
<feature type="region of interest" description="Disordered" evidence="1">
    <location>
        <begin position="97"/>
        <end position="116"/>
    </location>
</feature>
<sequence>MSDQVTGPSRTKGPEPPPRAHASEQCQGCHDFIYCLYPGCHSQGFQQGIDLEEHYKSEHPQSASVLSDMSPGMSTVLDPFDRLEVFLDSLQKSADIDEKTMDKESTESTDSLPKPIKRTGQAGWRWRCAECSQIIDLDCNGYVCPFCRQT</sequence>
<keyword evidence="3" id="KW-1185">Reference proteome</keyword>
<name>A0A0D9NVE9_METAN</name>
<feature type="compositionally biased region" description="Basic and acidic residues" evidence="1">
    <location>
        <begin position="97"/>
        <end position="106"/>
    </location>
</feature>
<feature type="region of interest" description="Disordered" evidence="1">
    <location>
        <begin position="1"/>
        <end position="23"/>
    </location>
</feature>
<proteinExistence type="predicted"/>
<gene>
    <name evidence="2" type="ORF">H634G_06813</name>
</gene>
<dbReference type="OrthoDB" id="4958867at2759"/>
<evidence type="ECO:0000256" key="1">
    <source>
        <dbReference type="SAM" id="MobiDB-lite"/>
    </source>
</evidence>
<dbReference type="Proteomes" id="UP000054544">
    <property type="component" value="Unassembled WGS sequence"/>
</dbReference>
<reference evidence="3" key="1">
    <citation type="journal article" date="2014" name="BMC Genomics">
        <title>The genome sequence of the biocontrol fungus Metarhizium anisopliae and comparative genomics of Metarhizium species.</title>
        <authorList>
            <person name="Pattemore J.A."/>
            <person name="Hane J.K."/>
            <person name="Williams A.H."/>
            <person name="Wilson B.A."/>
            <person name="Stodart B.J."/>
            <person name="Ash G.J."/>
        </authorList>
    </citation>
    <scope>NUCLEOTIDE SEQUENCE [LARGE SCALE GENOMIC DNA]</scope>
    <source>
        <strain evidence="3">BRIP 53293</strain>
    </source>
</reference>
<dbReference type="STRING" id="1291518.A0A0D9NVE9"/>
<dbReference type="AlphaFoldDB" id="A0A0D9NVE9"/>
<evidence type="ECO:0000313" key="3">
    <source>
        <dbReference type="Proteomes" id="UP000054544"/>
    </source>
</evidence>
<protein>
    <submittedName>
        <fullName evidence="2">Uncharacterized protein</fullName>
    </submittedName>
</protein>
<evidence type="ECO:0000313" key="2">
    <source>
        <dbReference type="EMBL" id="KJK77846.1"/>
    </source>
</evidence>